<evidence type="ECO:0000313" key="2">
    <source>
        <dbReference type="Proteomes" id="UP000191040"/>
    </source>
</evidence>
<reference evidence="2" key="1">
    <citation type="submission" date="2017-02" db="EMBL/GenBank/DDBJ databases">
        <authorList>
            <person name="Varghese N."/>
            <person name="Submissions S."/>
        </authorList>
    </citation>
    <scope>NUCLEOTIDE SEQUENCE [LARGE SCALE GENOMIC DNA]</scope>
    <source>
        <strain evidence="2">9H-4</strain>
    </source>
</reference>
<name>A0A1T4YUF6_9ACTN</name>
<dbReference type="Proteomes" id="UP000191040">
    <property type="component" value="Chromosome I"/>
</dbReference>
<dbReference type="STRING" id="1736691.SAMN06295964_0745"/>
<sequence length="40" mass="4457">MCSPVPCRQCGKTTWRGCGEHVDQVRAAIPADQWCGHEQD</sequence>
<proteinExistence type="predicted"/>
<dbReference type="EMBL" id="LT796768">
    <property type="protein sequence ID" value="SKB04901.1"/>
    <property type="molecule type" value="Genomic_DNA"/>
</dbReference>
<dbReference type="RefSeq" id="WP_269456870.1">
    <property type="nucleotide sequence ID" value="NZ_LT796768.1"/>
</dbReference>
<protein>
    <submittedName>
        <fullName evidence="1">Uncharacterized protein</fullName>
    </submittedName>
</protein>
<dbReference type="PANTHER" id="PTHR34724:SF2">
    <property type="entry name" value="OS12G0596101 PROTEIN"/>
    <property type="match status" value="1"/>
</dbReference>
<gene>
    <name evidence="1" type="ORF">SAMN06295964_0745</name>
</gene>
<dbReference type="PANTHER" id="PTHR34724">
    <property type="entry name" value="OS12G0596101 PROTEIN"/>
    <property type="match status" value="1"/>
</dbReference>
<organism evidence="1 2">
    <name type="scientific">Aeromicrobium choanae</name>
    <dbReference type="NCBI Taxonomy" id="1736691"/>
    <lineage>
        <taxon>Bacteria</taxon>
        <taxon>Bacillati</taxon>
        <taxon>Actinomycetota</taxon>
        <taxon>Actinomycetes</taxon>
        <taxon>Propionibacteriales</taxon>
        <taxon>Nocardioidaceae</taxon>
        <taxon>Aeromicrobium</taxon>
    </lineage>
</organism>
<keyword evidence="2" id="KW-1185">Reference proteome</keyword>
<dbReference type="AlphaFoldDB" id="A0A1T4YUF6"/>
<accession>A0A1T4YUF6</accession>
<evidence type="ECO:0000313" key="1">
    <source>
        <dbReference type="EMBL" id="SKB04901.1"/>
    </source>
</evidence>